<feature type="region of interest" description="Disordered" evidence="1">
    <location>
        <begin position="234"/>
        <end position="254"/>
    </location>
</feature>
<gene>
    <name evidence="3" type="ORF">B296_00005899</name>
</gene>
<reference evidence="3 4" key="1">
    <citation type="journal article" date="2014" name="Agronomy (Basel)">
        <title>A Draft Genome Sequence for Ensete ventricosum, the Drought-Tolerant Tree Against Hunger.</title>
        <authorList>
            <person name="Harrison J."/>
            <person name="Moore K.A."/>
            <person name="Paszkiewicz K."/>
            <person name="Jones T."/>
            <person name="Grant M."/>
            <person name="Ambacheew D."/>
            <person name="Muzemil S."/>
            <person name="Studholme D.J."/>
        </authorList>
    </citation>
    <scope>NUCLEOTIDE SEQUENCE [LARGE SCALE GENOMIC DNA]</scope>
</reference>
<dbReference type="AlphaFoldDB" id="A0A427AD15"/>
<dbReference type="EMBL" id="AMZH03002871">
    <property type="protein sequence ID" value="RRT74129.1"/>
    <property type="molecule type" value="Genomic_DNA"/>
</dbReference>
<organism evidence="3 4">
    <name type="scientific">Ensete ventricosum</name>
    <name type="common">Abyssinian banana</name>
    <name type="synonym">Musa ensete</name>
    <dbReference type="NCBI Taxonomy" id="4639"/>
    <lineage>
        <taxon>Eukaryota</taxon>
        <taxon>Viridiplantae</taxon>
        <taxon>Streptophyta</taxon>
        <taxon>Embryophyta</taxon>
        <taxon>Tracheophyta</taxon>
        <taxon>Spermatophyta</taxon>
        <taxon>Magnoliopsida</taxon>
        <taxon>Liliopsida</taxon>
        <taxon>Zingiberales</taxon>
        <taxon>Musaceae</taxon>
        <taxon>Ensete</taxon>
    </lineage>
</organism>
<feature type="signal peptide" evidence="2">
    <location>
        <begin position="1"/>
        <end position="16"/>
    </location>
</feature>
<comment type="caution">
    <text evidence="3">The sequence shown here is derived from an EMBL/GenBank/DDBJ whole genome shotgun (WGS) entry which is preliminary data.</text>
</comment>
<evidence type="ECO:0000313" key="3">
    <source>
        <dbReference type="EMBL" id="RRT74129.1"/>
    </source>
</evidence>
<accession>A0A427AD15</accession>
<feature type="chain" id="PRO_5019547109" evidence="2">
    <location>
        <begin position="17"/>
        <end position="254"/>
    </location>
</feature>
<proteinExistence type="predicted"/>
<evidence type="ECO:0000313" key="4">
    <source>
        <dbReference type="Proteomes" id="UP000287651"/>
    </source>
</evidence>
<sequence>MSVATLLPSLIASCYCCNLPPLLNHCRQPPHPLTVALLSSSIAVASHSQRHQPSPSPMPLCSPARCPRRNPCRGRSDYCPSPPTTSIAFATRRCLPLPSLSNRPQPHLPQPLPLPNRLSFLLYRCCSCLICRLQPLRSVAISSLVLPPTPSSPSTHNSVTIAISPHRCHLSPVAIAIRHCLLFPAAFAAANPFFTATLFLHCCRPPPFEAPTVAPLPCRSLLLTRLPQQPLPLPAAASSCPTMSLRSSRTTSMT</sequence>
<evidence type="ECO:0000256" key="1">
    <source>
        <dbReference type="SAM" id="MobiDB-lite"/>
    </source>
</evidence>
<keyword evidence="2" id="KW-0732">Signal</keyword>
<protein>
    <submittedName>
        <fullName evidence="3">Uncharacterized protein</fullName>
    </submittedName>
</protein>
<name>A0A427AD15_ENSVE</name>
<dbReference type="Proteomes" id="UP000287651">
    <property type="component" value="Unassembled WGS sequence"/>
</dbReference>
<evidence type="ECO:0000256" key="2">
    <source>
        <dbReference type="SAM" id="SignalP"/>
    </source>
</evidence>